<proteinExistence type="predicted"/>
<evidence type="ECO:0000259" key="1">
    <source>
        <dbReference type="PROSITE" id="PS51186"/>
    </source>
</evidence>
<dbReference type="EMBL" id="JAEKOZ010000011">
    <property type="protein sequence ID" value="MBJ3809215.1"/>
    <property type="molecule type" value="Genomic_DNA"/>
</dbReference>
<protein>
    <submittedName>
        <fullName evidence="2">GNAT family N-acetyltransferase</fullName>
    </submittedName>
</protein>
<dbReference type="PROSITE" id="PS51186">
    <property type="entry name" value="GNAT"/>
    <property type="match status" value="1"/>
</dbReference>
<dbReference type="SUPFAM" id="SSF55729">
    <property type="entry name" value="Acyl-CoA N-acyltransferases (Nat)"/>
    <property type="match status" value="1"/>
</dbReference>
<dbReference type="Gene3D" id="3.40.630.30">
    <property type="match status" value="1"/>
</dbReference>
<name>A0ABS0X7N3_9ACTN</name>
<reference evidence="2 3" key="1">
    <citation type="submission" date="2020-12" db="EMBL/GenBank/DDBJ databases">
        <title>Streptomyces typhae sp. nov., a novel endophytic actinomycete isolated from the root of cattail pollen (Typha angustifolia L.).</title>
        <authorList>
            <person name="Peng C."/>
            <person name="Liu C."/>
        </authorList>
    </citation>
    <scope>NUCLEOTIDE SEQUENCE [LARGE SCALE GENOMIC DNA]</scope>
    <source>
        <strain evidence="2 3">JCM 4753</strain>
    </source>
</reference>
<organism evidence="2 3">
    <name type="scientific">Streptomyces flavofungini</name>
    <dbReference type="NCBI Taxonomy" id="68200"/>
    <lineage>
        <taxon>Bacteria</taxon>
        <taxon>Bacillati</taxon>
        <taxon>Actinomycetota</taxon>
        <taxon>Actinomycetes</taxon>
        <taxon>Kitasatosporales</taxon>
        <taxon>Streptomycetaceae</taxon>
        <taxon>Streptomyces</taxon>
    </lineage>
</organism>
<sequence length="143" mass="16405">MDFDPIDLASWHLILRDQTDQIVGCVRFAPLDEISDVSQVRAVSQESAALILERYSCDERDVYEIGRMLIAREWQNRGLGYFLGSTAAALGRELGRQLMWGVMGTRENQDKIALRFGWERGVHKTFTLPRYDDEVSIVVGRIR</sequence>
<dbReference type="Pfam" id="PF13444">
    <property type="entry name" value="Acetyltransf_5"/>
    <property type="match status" value="1"/>
</dbReference>
<dbReference type="InterPro" id="IPR000182">
    <property type="entry name" value="GNAT_dom"/>
</dbReference>
<evidence type="ECO:0000313" key="3">
    <source>
        <dbReference type="Proteomes" id="UP000634780"/>
    </source>
</evidence>
<gene>
    <name evidence="2" type="ORF">JGB26_19185</name>
</gene>
<comment type="caution">
    <text evidence="2">The sequence shown here is derived from an EMBL/GenBank/DDBJ whole genome shotgun (WGS) entry which is preliminary data.</text>
</comment>
<evidence type="ECO:0000313" key="2">
    <source>
        <dbReference type="EMBL" id="MBJ3809215.1"/>
    </source>
</evidence>
<feature type="domain" description="N-acetyltransferase" evidence="1">
    <location>
        <begin position="1"/>
        <end position="138"/>
    </location>
</feature>
<keyword evidence="3" id="KW-1185">Reference proteome</keyword>
<dbReference type="Proteomes" id="UP000634780">
    <property type="component" value="Unassembled WGS sequence"/>
</dbReference>
<dbReference type="InterPro" id="IPR016181">
    <property type="entry name" value="Acyl_CoA_acyltransferase"/>
</dbReference>
<accession>A0ABS0X7N3</accession>